<reference evidence="2" key="1">
    <citation type="submission" date="2019-09" db="EMBL/GenBank/DDBJ databases">
        <title>The Mitochondrial Proteome of the Jakobid, Andalucia godoyi, a Protist With the Most Gene-Rich and Bacteria-Like Mitochondrial Genome.</title>
        <authorList>
            <person name="Gray M.W."/>
            <person name="Burger G."/>
            <person name="Derelle R."/>
            <person name="Klimes V."/>
            <person name="Leger M."/>
            <person name="Sarrasin M."/>
            <person name="Vlcek C."/>
            <person name="Roger A.J."/>
            <person name="Elias M."/>
            <person name="Lang B.F."/>
        </authorList>
    </citation>
    <scope>NUCLEOTIDE SEQUENCE</scope>
    <source>
        <strain evidence="2">And28</strain>
    </source>
</reference>
<keyword evidence="3" id="KW-1185">Reference proteome</keyword>
<dbReference type="UniPathway" id="UPA00232"/>
<sequence length="324" mass="34603">MLMTRLQVCRSSVRGARRFVTASGPGVSFSPDSDPMGVFQNKYSKADDLAQDVDAANADAKSLLHLVLDASLAHVPALGFTDAALESGLLDLVHAQKLPQMSSIAAAARGIVANGPVEIAKHAADVMDASLSSLLSLEVESAKTLSGSPVRLLEHAEWSRWVASRLWMTVSSGYWPHWGAAMALLSHPVALPGTLERLANRADDIVYATEVAVKNANGVGVFAAAEQQQQREGEGGVLFREGSGVQQELGPSWYIKRGIVASVYGAAELAFVWKPAPTQEEIRAFVDRAVLDAVHVADLPRKTRRLASDLSVMFGGLAQILAKR</sequence>
<comment type="caution">
    <text evidence="2">The sequence shown here is derived from an EMBL/GenBank/DDBJ whole genome shotgun (WGS) entry which is preliminary data.</text>
</comment>
<protein>
    <submittedName>
        <fullName evidence="2">Mitochondrial ubiquinone biosynthesis Coq9</fullName>
    </submittedName>
</protein>
<evidence type="ECO:0000313" key="2">
    <source>
        <dbReference type="EMBL" id="KAF0852227.1"/>
    </source>
</evidence>
<proteinExistence type="predicted"/>
<dbReference type="AlphaFoldDB" id="A0A8K0F4A7"/>
<dbReference type="Pfam" id="PF08511">
    <property type="entry name" value="COQ9"/>
    <property type="match status" value="1"/>
</dbReference>
<accession>A0A8K0F4A7</accession>
<dbReference type="EMBL" id="VRVR01000051">
    <property type="protein sequence ID" value="KAF0852227.1"/>
    <property type="molecule type" value="Genomic_DNA"/>
</dbReference>
<evidence type="ECO:0000313" key="3">
    <source>
        <dbReference type="Proteomes" id="UP000799049"/>
    </source>
</evidence>
<dbReference type="InterPro" id="IPR013718">
    <property type="entry name" value="COQ9_C"/>
</dbReference>
<name>A0A8K0F4A7_ANDGO</name>
<evidence type="ECO:0000259" key="1">
    <source>
        <dbReference type="Pfam" id="PF08511"/>
    </source>
</evidence>
<dbReference type="GO" id="GO:0006744">
    <property type="term" value="P:ubiquinone biosynthetic process"/>
    <property type="evidence" value="ECO:0007669"/>
    <property type="project" value="UniProtKB-UniPathway"/>
</dbReference>
<dbReference type="Proteomes" id="UP000799049">
    <property type="component" value="Unassembled WGS sequence"/>
</dbReference>
<feature type="domain" description="COQ9 C-terminal" evidence="1">
    <location>
        <begin position="251"/>
        <end position="294"/>
    </location>
</feature>
<gene>
    <name evidence="2" type="ORF">ANDGO_01772</name>
</gene>
<dbReference type="OrthoDB" id="619536at2759"/>
<keyword evidence="2" id="KW-0830">Ubiquinone</keyword>
<organism evidence="2 3">
    <name type="scientific">Andalucia godoyi</name>
    <name type="common">Flagellate</name>
    <dbReference type="NCBI Taxonomy" id="505711"/>
    <lineage>
        <taxon>Eukaryota</taxon>
        <taxon>Discoba</taxon>
        <taxon>Jakobida</taxon>
        <taxon>Andalucina</taxon>
        <taxon>Andaluciidae</taxon>
        <taxon>Andalucia</taxon>
    </lineage>
</organism>